<dbReference type="EMBL" id="JALJRB010000019">
    <property type="protein sequence ID" value="MCJ8501967.1"/>
    <property type="molecule type" value="Genomic_DNA"/>
</dbReference>
<accession>A0AA41R505</accession>
<dbReference type="InterPro" id="IPR005586">
    <property type="entry name" value="ABC_trans_aux"/>
</dbReference>
<reference evidence="2" key="1">
    <citation type="submission" date="2022-04" db="EMBL/GenBank/DDBJ databases">
        <title>Desulfatitalea alkaliphila sp. nov., a novel anaerobic sulfate-reducing bacterium isolated from terrestrial mud volcano, Taman Peninsula, Russia.</title>
        <authorList>
            <person name="Khomyakova M.A."/>
            <person name="Merkel A.Y."/>
            <person name="Slobodkin A.I."/>
        </authorList>
    </citation>
    <scope>NUCLEOTIDE SEQUENCE</scope>
    <source>
        <strain evidence="2">M08but</strain>
    </source>
</reference>
<keyword evidence="3" id="KW-1185">Reference proteome</keyword>
<keyword evidence="2" id="KW-0449">Lipoprotein</keyword>
<evidence type="ECO:0000313" key="2">
    <source>
        <dbReference type="EMBL" id="MCJ8501967.1"/>
    </source>
</evidence>
<dbReference type="Proteomes" id="UP001165427">
    <property type="component" value="Unassembled WGS sequence"/>
</dbReference>
<dbReference type="Gene3D" id="3.40.50.10610">
    <property type="entry name" value="ABC-type transport auxiliary lipoprotein component"/>
    <property type="match status" value="1"/>
</dbReference>
<dbReference type="RefSeq" id="WP_246911552.1">
    <property type="nucleotide sequence ID" value="NZ_JALJRB010000019.1"/>
</dbReference>
<dbReference type="SUPFAM" id="SSF159594">
    <property type="entry name" value="XCC0632-like"/>
    <property type="match status" value="1"/>
</dbReference>
<evidence type="ECO:0000313" key="3">
    <source>
        <dbReference type="Proteomes" id="UP001165427"/>
    </source>
</evidence>
<name>A0AA41R505_9BACT</name>
<gene>
    <name evidence="2" type="ORF">MRX98_15395</name>
</gene>
<organism evidence="2 3">
    <name type="scientific">Desulfatitalea alkaliphila</name>
    <dbReference type="NCBI Taxonomy" id="2929485"/>
    <lineage>
        <taxon>Bacteria</taxon>
        <taxon>Pseudomonadati</taxon>
        <taxon>Thermodesulfobacteriota</taxon>
        <taxon>Desulfobacteria</taxon>
        <taxon>Desulfobacterales</taxon>
        <taxon>Desulfosarcinaceae</taxon>
        <taxon>Desulfatitalea</taxon>
    </lineage>
</organism>
<dbReference type="Pfam" id="PF03886">
    <property type="entry name" value="ABC_trans_aux"/>
    <property type="match status" value="1"/>
</dbReference>
<comment type="caution">
    <text evidence="2">The sequence shown here is derived from an EMBL/GenBank/DDBJ whole genome shotgun (WGS) entry which is preliminary data.</text>
</comment>
<proteinExistence type="predicted"/>
<evidence type="ECO:0000259" key="1">
    <source>
        <dbReference type="Pfam" id="PF03886"/>
    </source>
</evidence>
<protein>
    <submittedName>
        <fullName evidence="2">ABC-type transport auxiliary lipoprotein family protein</fullName>
    </submittedName>
</protein>
<dbReference type="AlphaFoldDB" id="A0AA41R505"/>
<sequence>MTSATHDKTGHRFYRLLLMALPALLLIGCGGRSDPARPMYYYTLDYPPPITQAATPLPYALRIERFSAAPPFDTQRIIYADKDLHRNAYASSRWVAPPGDMLAYLLARDLQRANALQAVIAPDDVMTPTHVVKGWVEEFLEEGTTAPAQAAIRVNITLLDADQSDPVARVLHQGTYHARAPLAERNPAALSRAMSLAASQVMIQIRDDVLGVLVER</sequence>
<feature type="domain" description="ABC-type transport auxiliary lipoprotein component" evidence="1">
    <location>
        <begin position="42"/>
        <end position="205"/>
    </location>
</feature>